<dbReference type="HOGENOM" id="CLU_097584_0_0_1"/>
<reference evidence="5" key="2">
    <citation type="submission" date="2025-08" db="UniProtKB">
        <authorList>
            <consortium name="Ensembl"/>
        </authorList>
    </citation>
    <scope>IDENTIFICATION</scope>
</reference>
<dbReference type="GO" id="GO:0008146">
    <property type="term" value="F:sulfotransferase activity"/>
    <property type="evidence" value="ECO:0000318"/>
    <property type="project" value="GO_Central"/>
</dbReference>
<dbReference type="Gene3D" id="3.40.50.300">
    <property type="entry name" value="P-loop containing nucleotide triphosphate hydrolases"/>
    <property type="match status" value="1"/>
</dbReference>
<evidence type="ECO:0000313" key="5">
    <source>
        <dbReference type="Ensembl" id="ENSCINP00000028154.2"/>
    </source>
</evidence>
<keyword evidence="2 3" id="KW-0808">Transferase</keyword>
<proteinExistence type="inferred from homology"/>
<dbReference type="InterPro" id="IPR000863">
    <property type="entry name" value="Sulfotransferase_dom"/>
</dbReference>
<dbReference type="Ensembl" id="ENSCINT00000028400.2">
    <property type="protein sequence ID" value="ENSCINP00000028154.2"/>
    <property type="gene ID" value="ENSCING00000016160.2"/>
</dbReference>
<reference evidence="5" key="3">
    <citation type="submission" date="2025-09" db="UniProtKB">
        <authorList>
            <consortium name="Ensembl"/>
        </authorList>
    </citation>
    <scope>IDENTIFICATION</scope>
</reference>
<dbReference type="EC" id="2.8.2.-" evidence="3"/>
<dbReference type="InterPro" id="IPR027417">
    <property type="entry name" value="P-loop_NTPase"/>
</dbReference>
<keyword evidence="6" id="KW-1185">Reference proteome</keyword>
<reference evidence="6" key="1">
    <citation type="journal article" date="2002" name="Science">
        <title>The draft genome of Ciona intestinalis: insights into chordate and vertebrate origins.</title>
        <authorList>
            <person name="Dehal P."/>
            <person name="Satou Y."/>
            <person name="Campbell R.K."/>
            <person name="Chapman J."/>
            <person name="Degnan B."/>
            <person name="De Tomaso A."/>
            <person name="Davidson B."/>
            <person name="Di Gregorio A."/>
            <person name="Gelpke M."/>
            <person name="Goodstein D.M."/>
            <person name="Harafuji N."/>
            <person name="Hastings K.E."/>
            <person name="Ho I."/>
            <person name="Hotta K."/>
            <person name="Huang W."/>
            <person name="Kawashima T."/>
            <person name="Lemaire P."/>
            <person name="Martinez D."/>
            <person name="Meinertzhagen I.A."/>
            <person name="Necula S."/>
            <person name="Nonaka M."/>
            <person name="Putnam N."/>
            <person name="Rash S."/>
            <person name="Saiga H."/>
            <person name="Satake M."/>
            <person name="Terry A."/>
            <person name="Yamada L."/>
            <person name="Wang H.G."/>
            <person name="Awazu S."/>
            <person name="Azumi K."/>
            <person name="Boore J."/>
            <person name="Branno M."/>
            <person name="Chin-Bow S."/>
            <person name="DeSantis R."/>
            <person name="Doyle S."/>
            <person name="Francino P."/>
            <person name="Keys D.N."/>
            <person name="Haga S."/>
            <person name="Hayashi H."/>
            <person name="Hino K."/>
            <person name="Imai K.S."/>
            <person name="Inaba K."/>
            <person name="Kano S."/>
            <person name="Kobayashi K."/>
            <person name="Kobayashi M."/>
            <person name="Lee B.I."/>
            <person name="Makabe K.W."/>
            <person name="Manohar C."/>
            <person name="Matassi G."/>
            <person name="Medina M."/>
            <person name="Mochizuki Y."/>
            <person name="Mount S."/>
            <person name="Morishita T."/>
            <person name="Miura S."/>
            <person name="Nakayama A."/>
            <person name="Nishizaka S."/>
            <person name="Nomoto H."/>
            <person name="Ohta F."/>
            <person name="Oishi K."/>
            <person name="Rigoutsos I."/>
            <person name="Sano M."/>
            <person name="Sasaki A."/>
            <person name="Sasakura Y."/>
            <person name="Shoguchi E."/>
            <person name="Shin-i T."/>
            <person name="Spagnuolo A."/>
            <person name="Stainier D."/>
            <person name="Suzuki M.M."/>
            <person name="Tassy O."/>
            <person name="Takatori N."/>
            <person name="Tokuoka M."/>
            <person name="Yagi K."/>
            <person name="Yoshizaki F."/>
            <person name="Wada S."/>
            <person name="Zhang C."/>
            <person name="Hyatt P.D."/>
            <person name="Larimer F."/>
            <person name="Detter C."/>
            <person name="Doggett N."/>
            <person name="Glavina T."/>
            <person name="Hawkins T."/>
            <person name="Richardson P."/>
            <person name="Lucas S."/>
            <person name="Kohara Y."/>
            <person name="Levine M."/>
            <person name="Satoh N."/>
            <person name="Rokhsar D.S."/>
        </authorList>
    </citation>
    <scope>NUCLEOTIDE SEQUENCE [LARGE SCALE GENOMIC DNA]</scope>
</reference>
<dbReference type="InParanoid" id="F6STM9"/>
<comment type="similarity">
    <text evidence="1 3">Belongs to the sulfotransferase 1 family.</text>
</comment>
<evidence type="ECO:0000313" key="6">
    <source>
        <dbReference type="Proteomes" id="UP000008144"/>
    </source>
</evidence>
<evidence type="ECO:0000259" key="4">
    <source>
        <dbReference type="Pfam" id="PF00685"/>
    </source>
</evidence>
<feature type="domain" description="Sulfotransferase" evidence="4">
    <location>
        <begin position="77"/>
        <end position="186"/>
    </location>
</feature>
<sequence length="189" mass="22440">MNVSDELRETYTNMITEVSNLAKGPKSFEKHVTELIESLIETEVYPEIEEWKDRRFFPGFRAKTAEFCYDDWHPRKGDVVVASFLKTGTHWVREIVRQLFFQHDATLIEETKKIGFFYAYLETGSPCKFEIMDNLPFPRRIFGTHMPAELLNVKKYTEKGVKIIYVYRNPKDQLVSFFHFMRSMQFAEP</sequence>
<dbReference type="AlphaFoldDB" id="F6STM9"/>
<dbReference type="PANTHER" id="PTHR11783">
    <property type="entry name" value="SULFOTRANSFERASE SULT"/>
    <property type="match status" value="1"/>
</dbReference>
<protein>
    <recommendedName>
        <fullName evidence="3">Sulfotransferase</fullName>
        <ecNumber evidence="3">2.8.2.-</ecNumber>
    </recommendedName>
</protein>
<name>F6STM9_CIOIN</name>
<dbReference type="SUPFAM" id="SSF52540">
    <property type="entry name" value="P-loop containing nucleoside triphosphate hydrolases"/>
    <property type="match status" value="1"/>
</dbReference>
<dbReference type="Proteomes" id="UP000008144">
    <property type="component" value="Unassembled WGS sequence"/>
</dbReference>
<dbReference type="GeneTree" id="ENSGT00940000163815"/>
<dbReference type="GO" id="GO:0005737">
    <property type="term" value="C:cytoplasm"/>
    <property type="evidence" value="ECO:0000318"/>
    <property type="project" value="GO_Central"/>
</dbReference>
<dbReference type="Pfam" id="PF00685">
    <property type="entry name" value="Sulfotransfer_1"/>
    <property type="match status" value="1"/>
</dbReference>
<evidence type="ECO:0000256" key="1">
    <source>
        <dbReference type="ARBA" id="ARBA00005771"/>
    </source>
</evidence>
<accession>F6STM9</accession>
<organism evidence="5 6">
    <name type="scientific">Ciona intestinalis</name>
    <name type="common">Transparent sea squirt</name>
    <name type="synonym">Ascidia intestinalis</name>
    <dbReference type="NCBI Taxonomy" id="7719"/>
    <lineage>
        <taxon>Eukaryota</taxon>
        <taxon>Metazoa</taxon>
        <taxon>Chordata</taxon>
        <taxon>Tunicata</taxon>
        <taxon>Ascidiacea</taxon>
        <taxon>Phlebobranchia</taxon>
        <taxon>Cionidae</taxon>
        <taxon>Ciona</taxon>
    </lineage>
</organism>
<evidence type="ECO:0000256" key="3">
    <source>
        <dbReference type="RuleBase" id="RU361155"/>
    </source>
</evidence>
<evidence type="ECO:0000256" key="2">
    <source>
        <dbReference type="ARBA" id="ARBA00022679"/>
    </source>
</evidence>
<dbReference type="GO" id="GO:0051923">
    <property type="term" value="P:sulfation"/>
    <property type="evidence" value="ECO:0000318"/>
    <property type="project" value="GO_Central"/>
</dbReference>